<evidence type="ECO:0000256" key="2">
    <source>
        <dbReference type="ARBA" id="ARBA00008643"/>
    </source>
</evidence>
<dbReference type="Proteomes" id="UP000217199">
    <property type="component" value="Unassembled WGS sequence"/>
</dbReference>
<dbReference type="PANTHER" id="PTHR14527">
    <property type="entry name" value="PROTEIN MIS12 HOMOLOG"/>
    <property type="match status" value="1"/>
</dbReference>
<evidence type="ECO:0000256" key="8">
    <source>
        <dbReference type="ARBA" id="ARBA00023306"/>
    </source>
</evidence>
<feature type="compositionally biased region" description="Acidic residues" evidence="11">
    <location>
        <begin position="329"/>
        <end position="346"/>
    </location>
</feature>
<dbReference type="PANTHER" id="PTHR14527:SF2">
    <property type="entry name" value="PROTEIN MIS12 HOMOLOG"/>
    <property type="match status" value="1"/>
</dbReference>
<evidence type="ECO:0000256" key="11">
    <source>
        <dbReference type="SAM" id="MobiDB-lite"/>
    </source>
</evidence>
<comment type="subcellular location">
    <subcellularLocation>
        <location evidence="1">Chromosome</location>
        <location evidence="1">Centromere</location>
        <location evidence="1">Kinetochore</location>
    </subcellularLocation>
</comment>
<sequence length="346" mass="38958">MSNNQKSEQSLQQQPQQSTPGSSQILHPTLVPELLGFSPQLLLDDIIGTASDAIIQCQQALEPFMQRWADDRIVRLKAEAIKKAKERQQHQKGKSRATTEEIEDEIERDSLEAVEQGLVAFSTLLESHSDIAFDFFEAWSLRNIFAFPKDLPIVVPHQRGLELNARPEEETELMADIEQLRRKIENQRRLRRMYLKAVHISRVGLTRSERNLKRLSYLSSSPNQNDVFDALSTLPSYVHELFENVTSLPHIEHTTIGAPLPPPDAGKRMWETNRAGYINWAVSELVAKSKANNPGPAPERNTAIGNIVENAAHIGGEGEVKALKSVIEIEGDDNDEEEDDNKMDTS</sequence>
<keyword evidence="6" id="KW-0995">Kinetochore</keyword>
<evidence type="ECO:0000256" key="9">
    <source>
        <dbReference type="ARBA" id="ARBA00023328"/>
    </source>
</evidence>
<evidence type="ECO:0000256" key="1">
    <source>
        <dbReference type="ARBA" id="ARBA00004629"/>
    </source>
</evidence>
<gene>
    <name evidence="12" type="ORF">PNOK_0681800</name>
</gene>
<dbReference type="GO" id="GO:0051382">
    <property type="term" value="P:kinetochore assembly"/>
    <property type="evidence" value="ECO:0007669"/>
    <property type="project" value="TreeGrafter"/>
</dbReference>
<proteinExistence type="inferred from homology"/>
<keyword evidence="8" id="KW-0131">Cell cycle</keyword>
<evidence type="ECO:0000256" key="7">
    <source>
        <dbReference type="ARBA" id="ARBA00023054"/>
    </source>
</evidence>
<feature type="region of interest" description="Disordered" evidence="11">
    <location>
        <begin position="84"/>
        <end position="104"/>
    </location>
</feature>
<feature type="compositionally biased region" description="Low complexity" evidence="11">
    <location>
        <begin position="1"/>
        <end position="24"/>
    </location>
</feature>
<dbReference type="GO" id="GO:0051301">
    <property type="term" value="P:cell division"/>
    <property type="evidence" value="ECO:0007669"/>
    <property type="project" value="UniProtKB-KW"/>
</dbReference>
<evidence type="ECO:0000256" key="6">
    <source>
        <dbReference type="ARBA" id="ARBA00022838"/>
    </source>
</evidence>
<comment type="caution">
    <text evidence="12">The sequence shown here is derived from an EMBL/GenBank/DDBJ whole genome shotgun (WGS) entry which is preliminary data.</text>
</comment>
<name>A0A286UFD3_9AGAM</name>
<feature type="coiled-coil region" evidence="10">
    <location>
        <begin position="170"/>
        <end position="197"/>
    </location>
</feature>
<keyword evidence="7 10" id="KW-0175">Coiled coil</keyword>
<evidence type="ECO:0000313" key="13">
    <source>
        <dbReference type="Proteomes" id="UP000217199"/>
    </source>
</evidence>
<dbReference type="EMBL" id="NBII01000006">
    <property type="protein sequence ID" value="PAV18332.1"/>
    <property type="molecule type" value="Genomic_DNA"/>
</dbReference>
<dbReference type="GO" id="GO:0000444">
    <property type="term" value="C:MIS12/MIND type complex"/>
    <property type="evidence" value="ECO:0007669"/>
    <property type="project" value="TreeGrafter"/>
</dbReference>
<organism evidence="12 13">
    <name type="scientific">Pyrrhoderma noxium</name>
    <dbReference type="NCBI Taxonomy" id="2282107"/>
    <lineage>
        <taxon>Eukaryota</taxon>
        <taxon>Fungi</taxon>
        <taxon>Dikarya</taxon>
        <taxon>Basidiomycota</taxon>
        <taxon>Agaricomycotina</taxon>
        <taxon>Agaricomycetes</taxon>
        <taxon>Hymenochaetales</taxon>
        <taxon>Hymenochaetaceae</taxon>
        <taxon>Pyrrhoderma</taxon>
    </lineage>
</organism>
<protein>
    <submittedName>
        <fullName evidence="12">Mis12 domain-containing</fullName>
    </submittedName>
</protein>
<dbReference type="Pfam" id="PF05859">
    <property type="entry name" value="Mis12"/>
    <property type="match status" value="1"/>
</dbReference>
<dbReference type="GO" id="GO:0005634">
    <property type="term" value="C:nucleus"/>
    <property type="evidence" value="ECO:0007669"/>
    <property type="project" value="InterPro"/>
</dbReference>
<dbReference type="InterPro" id="IPR008685">
    <property type="entry name" value="Centromere_Mis12"/>
</dbReference>
<feature type="region of interest" description="Disordered" evidence="11">
    <location>
        <begin position="325"/>
        <end position="346"/>
    </location>
</feature>
<dbReference type="AlphaFoldDB" id="A0A286UFD3"/>
<dbReference type="InParanoid" id="A0A286UFD3"/>
<keyword evidence="13" id="KW-1185">Reference proteome</keyword>
<comment type="similarity">
    <text evidence="2">Belongs to the mis12 family.</text>
</comment>
<keyword evidence="3" id="KW-0158">Chromosome</keyword>
<dbReference type="GO" id="GO:0000070">
    <property type="term" value="P:mitotic sister chromatid segregation"/>
    <property type="evidence" value="ECO:0007669"/>
    <property type="project" value="TreeGrafter"/>
</dbReference>
<dbReference type="STRING" id="2282107.A0A286UFD3"/>
<reference evidence="12 13" key="1">
    <citation type="journal article" date="2017" name="Mol. Ecol.">
        <title>Comparative and population genomic landscape of Phellinus noxius: A hypervariable fungus causing root rot in trees.</title>
        <authorList>
            <person name="Chung C.L."/>
            <person name="Lee T.J."/>
            <person name="Akiba M."/>
            <person name="Lee H.H."/>
            <person name="Kuo T.H."/>
            <person name="Liu D."/>
            <person name="Ke H.M."/>
            <person name="Yokoi T."/>
            <person name="Roa M.B."/>
            <person name="Lu M.J."/>
            <person name="Chang Y.Y."/>
            <person name="Ann P.J."/>
            <person name="Tsai J.N."/>
            <person name="Chen C.Y."/>
            <person name="Tzean S.S."/>
            <person name="Ota Y."/>
            <person name="Hattori T."/>
            <person name="Sahashi N."/>
            <person name="Liou R.F."/>
            <person name="Kikuchi T."/>
            <person name="Tsai I.J."/>
        </authorList>
    </citation>
    <scope>NUCLEOTIDE SEQUENCE [LARGE SCALE GENOMIC DNA]</scope>
    <source>
        <strain evidence="12 13">FFPRI411160</strain>
    </source>
</reference>
<keyword evidence="4" id="KW-0132">Cell division</keyword>
<keyword evidence="9" id="KW-0137">Centromere</keyword>
<evidence type="ECO:0000256" key="10">
    <source>
        <dbReference type="SAM" id="Coils"/>
    </source>
</evidence>
<feature type="region of interest" description="Disordered" evidence="11">
    <location>
        <begin position="1"/>
        <end position="25"/>
    </location>
</feature>
<evidence type="ECO:0000313" key="12">
    <source>
        <dbReference type="EMBL" id="PAV18332.1"/>
    </source>
</evidence>
<keyword evidence="5" id="KW-0498">Mitosis</keyword>
<evidence type="ECO:0000256" key="4">
    <source>
        <dbReference type="ARBA" id="ARBA00022618"/>
    </source>
</evidence>
<dbReference type="OrthoDB" id="1884855at2759"/>
<evidence type="ECO:0000256" key="3">
    <source>
        <dbReference type="ARBA" id="ARBA00022454"/>
    </source>
</evidence>
<accession>A0A286UFD3</accession>
<evidence type="ECO:0000256" key="5">
    <source>
        <dbReference type="ARBA" id="ARBA00022776"/>
    </source>
</evidence>